<dbReference type="PANTHER" id="PTHR43501">
    <property type="entry name" value="CYTOSOL NON-SPECIFIC DIPEPTIDASE"/>
    <property type="match status" value="1"/>
</dbReference>
<keyword evidence="3" id="KW-1185">Reference proteome</keyword>
<keyword evidence="2" id="KW-0378">Hydrolase</keyword>
<sequence>MKKEDLLKNNTLFYFSEISKIPRGSGNEEKVSKYIYNWALERGYTVKDDKYHNLIIKKDNNKSKDPIILQAHLDMVCEKTPESNHNFKTDPIEWEIVDGFIRSKNGTTLGADCGIGVALIMAMLEINDEMFPPIEAILTTREETDMAGAYNINKELLSAKRMINLDISPENKILVGSSGGFACELSLKVNFVEYDGEFFELKLTNMRGGHSGNDIDKGYGNPLILLVDLYKNLKKSGIECSLSSIDGGNSRLAIPREASIKLGLRNKNNIEKCKKIINEYSYFLSKKYNTMGKNLNLSLSKIDKCLVLTEIDELRTINLISLIPNGIFEMDNKFSGLVESSSNLGVVKTQVDKIILTEEIRSAYKESGEMILEKIKILSDIYNCDISVHSKYPGWTSDKSSKLCSKAEEIFKSIYNEAPIITASHSGNEVAILKDLLNLEDAIAIGPTRLYYHTPSEVLDYASAIKFEKYLEKILKEI</sequence>
<dbReference type="Pfam" id="PF01546">
    <property type="entry name" value="Peptidase_M20"/>
    <property type="match status" value="1"/>
</dbReference>
<comment type="caution">
    <text evidence="2">The sequence shown here is derived from an EMBL/GenBank/DDBJ whole genome shotgun (WGS) entry which is preliminary data.</text>
</comment>
<dbReference type="InterPro" id="IPR011650">
    <property type="entry name" value="Peptidase_M20_dimer"/>
</dbReference>
<dbReference type="Proteomes" id="UP000568273">
    <property type="component" value="Unassembled WGS sequence"/>
</dbReference>
<proteinExistence type="predicted"/>
<dbReference type="RefSeq" id="WP_169969958.1">
    <property type="nucleotide sequence ID" value="NZ_JABDSR010000011.1"/>
</dbReference>
<feature type="domain" description="Peptidase M20 dimerisation" evidence="1">
    <location>
        <begin position="207"/>
        <end position="288"/>
    </location>
</feature>
<evidence type="ECO:0000313" key="2">
    <source>
        <dbReference type="EMBL" id="NMW85724.1"/>
    </source>
</evidence>
<dbReference type="NCBIfam" id="TIGR01893">
    <property type="entry name" value="aa-his-dipept"/>
    <property type="match status" value="1"/>
</dbReference>
<dbReference type="Gene3D" id="3.40.630.10">
    <property type="entry name" value="Zn peptidases"/>
    <property type="match status" value="2"/>
</dbReference>
<dbReference type="GO" id="GO:0005829">
    <property type="term" value="C:cytosol"/>
    <property type="evidence" value="ECO:0007669"/>
    <property type="project" value="TreeGrafter"/>
</dbReference>
<dbReference type="PANTHER" id="PTHR43501:SF1">
    <property type="entry name" value="CYTOSOL NON-SPECIFIC DIPEPTIDASE"/>
    <property type="match status" value="1"/>
</dbReference>
<reference evidence="2" key="1">
    <citation type="submission" date="2020-04" db="EMBL/GenBank/DDBJ databases">
        <title>Peptoniphilus sp. nov. isolated from swine feces.</title>
        <authorList>
            <person name="Ryu S.W."/>
        </authorList>
    </citation>
    <scope>NUCLEOTIDE SEQUENCE [LARGE SCALE GENOMIC DNA]</scope>
    <source>
        <strain evidence="2">AGMB00490</strain>
    </source>
</reference>
<dbReference type="PIRSF" id="PIRSF016599">
    <property type="entry name" value="Xaa-His_dipept"/>
    <property type="match status" value="1"/>
</dbReference>
<keyword evidence="2" id="KW-0645">Protease</keyword>
<organism evidence="2 3">
    <name type="scientific">Peptoniphilus faecalis</name>
    <dbReference type="NCBI Taxonomy" id="2731255"/>
    <lineage>
        <taxon>Bacteria</taxon>
        <taxon>Bacillati</taxon>
        <taxon>Bacillota</taxon>
        <taxon>Tissierellia</taxon>
        <taxon>Tissierellales</taxon>
        <taxon>Peptoniphilaceae</taxon>
        <taxon>Peptoniphilus</taxon>
    </lineage>
</organism>
<dbReference type="InterPro" id="IPR001160">
    <property type="entry name" value="Peptidase_M20C"/>
</dbReference>
<accession>A0A848RNK4</accession>
<protein>
    <submittedName>
        <fullName evidence="2">Beta-Ala-His dipeptidase</fullName>
        <ecNumber evidence="2">3.4.13.20</ecNumber>
    </submittedName>
</protein>
<evidence type="ECO:0000313" key="3">
    <source>
        <dbReference type="Proteomes" id="UP000568273"/>
    </source>
</evidence>
<evidence type="ECO:0000259" key="1">
    <source>
        <dbReference type="Pfam" id="PF07687"/>
    </source>
</evidence>
<keyword evidence="2" id="KW-0224">Dipeptidase</keyword>
<dbReference type="EMBL" id="JABDSR010000011">
    <property type="protein sequence ID" value="NMW85724.1"/>
    <property type="molecule type" value="Genomic_DNA"/>
</dbReference>
<dbReference type="Pfam" id="PF07687">
    <property type="entry name" value="M20_dimer"/>
    <property type="match status" value="1"/>
</dbReference>
<name>A0A848RNK4_9FIRM</name>
<dbReference type="EC" id="3.4.13.20" evidence="2"/>
<dbReference type="PRINTS" id="PR00934">
    <property type="entry name" value="XHISDIPTASE"/>
</dbReference>
<dbReference type="InterPro" id="IPR002933">
    <property type="entry name" value="Peptidase_M20"/>
</dbReference>
<gene>
    <name evidence="2" type="primary">pepD</name>
    <name evidence="2" type="ORF">HKO22_08245</name>
</gene>
<dbReference type="AlphaFoldDB" id="A0A848RNK4"/>
<dbReference type="GO" id="GO:0070573">
    <property type="term" value="F:metallodipeptidase activity"/>
    <property type="evidence" value="ECO:0007669"/>
    <property type="project" value="TreeGrafter"/>
</dbReference>
<dbReference type="SUPFAM" id="SSF53187">
    <property type="entry name" value="Zn-dependent exopeptidases"/>
    <property type="match status" value="1"/>
</dbReference>
<dbReference type="GO" id="GO:0006508">
    <property type="term" value="P:proteolysis"/>
    <property type="evidence" value="ECO:0007669"/>
    <property type="project" value="InterPro"/>
</dbReference>